<name>A5BH20_VITVI</name>
<dbReference type="EMBL" id="AM459325">
    <property type="protein sequence ID" value="CAN61354.1"/>
    <property type="molecule type" value="Genomic_DNA"/>
</dbReference>
<protein>
    <submittedName>
        <fullName evidence="2">Uncharacterized protein</fullName>
    </submittedName>
</protein>
<accession>A5BH20</accession>
<sequence length="93" mass="9757">MAPHSGLSLAEPGWADDSMTAGSRPQQVQHDEHYHSGNCRRVAPPLGDHKDVSKNAQKGHYGLGPTTLGKAHEPLVETTSGAPGQGEACAFES</sequence>
<evidence type="ECO:0000256" key="1">
    <source>
        <dbReference type="SAM" id="MobiDB-lite"/>
    </source>
</evidence>
<dbReference type="AlphaFoldDB" id="A5BH20"/>
<reference evidence="2" key="1">
    <citation type="journal article" date="2007" name="PLoS ONE">
        <title>The first genome sequence of an elite grapevine cultivar (Pinot noir Vitis vinifera L.): coping with a highly heterozygous genome.</title>
        <authorList>
            <person name="Velasco R."/>
            <person name="Zharkikh A."/>
            <person name="Troggio M."/>
            <person name="Cartwright D.A."/>
            <person name="Cestaro A."/>
            <person name="Pruss D."/>
            <person name="Pindo M."/>
            <person name="FitzGerald L.M."/>
            <person name="Vezzulli S."/>
            <person name="Reid J."/>
            <person name="Malacarne G."/>
            <person name="Iliev D."/>
            <person name="Coppola G."/>
            <person name="Wardell B."/>
            <person name="Micheletti D."/>
            <person name="Macalma T."/>
            <person name="Facci M."/>
            <person name="Mitchell J.T."/>
            <person name="Perazzolli M."/>
            <person name="Eldredge G."/>
            <person name="Gatto P."/>
            <person name="Oyzerski R."/>
            <person name="Moretto M."/>
            <person name="Gutin N."/>
            <person name="Stefanini M."/>
            <person name="Chen Y."/>
            <person name="Segala C."/>
            <person name="Davenport C."/>
            <person name="Dematte L."/>
            <person name="Mraz A."/>
            <person name="Battilana J."/>
            <person name="Stormo K."/>
            <person name="Costa F."/>
            <person name="Tao Q."/>
            <person name="Si-Ammour A."/>
            <person name="Harkins T."/>
            <person name="Lackey A."/>
            <person name="Perbost C."/>
            <person name="Taillon B."/>
            <person name="Stella A."/>
            <person name="Solovyev V."/>
            <person name="Fawcett J.A."/>
            <person name="Sterck L."/>
            <person name="Vandepoele K."/>
            <person name="Grando S.M."/>
            <person name="Toppo S."/>
            <person name="Moser C."/>
            <person name="Lanchbury J."/>
            <person name="Bogden R."/>
            <person name="Skolnick M."/>
            <person name="Sgaramella V."/>
            <person name="Bhatnagar S.K."/>
            <person name="Fontana P."/>
            <person name="Gutin A."/>
            <person name="Van de Peer Y."/>
            <person name="Salamini F."/>
            <person name="Viola R."/>
        </authorList>
    </citation>
    <scope>NUCLEOTIDE SEQUENCE</scope>
</reference>
<evidence type="ECO:0000313" key="2">
    <source>
        <dbReference type="EMBL" id="CAN61354.1"/>
    </source>
</evidence>
<feature type="region of interest" description="Disordered" evidence="1">
    <location>
        <begin position="1"/>
        <end position="71"/>
    </location>
</feature>
<organism evidence="2">
    <name type="scientific">Vitis vinifera</name>
    <name type="common">Grape</name>
    <dbReference type="NCBI Taxonomy" id="29760"/>
    <lineage>
        <taxon>Eukaryota</taxon>
        <taxon>Viridiplantae</taxon>
        <taxon>Streptophyta</taxon>
        <taxon>Embryophyta</taxon>
        <taxon>Tracheophyta</taxon>
        <taxon>Spermatophyta</taxon>
        <taxon>Magnoliopsida</taxon>
        <taxon>eudicotyledons</taxon>
        <taxon>Gunneridae</taxon>
        <taxon>Pentapetalae</taxon>
        <taxon>rosids</taxon>
        <taxon>Vitales</taxon>
        <taxon>Vitaceae</taxon>
        <taxon>Viteae</taxon>
        <taxon>Vitis</taxon>
    </lineage>
</organism>
<proteinExistence type="predicted"/>
<gene>
    <name evidence="2" type="ORF">VITISV_027761</name>
</gene>